<reference evidence="1 2" key="1">
    <citation type="submission" date="2024-09" db="EMBL/GenBank/DDBJ databases">
        <authorList>
            <person name="Sun Q."/>
            <person name="Mori K."/>
        </authorList>
    </citation>
    <scope>NUCLEOTIDE SEQUENCE [LARGE SCALE GENOMIC DNA]</scope>
    <source>
        <strain evidence="1 2">CCM 7228</strain>
    </source>
</reference>
<accession>A0ABV6GP57</accession>
<comment type="caution">
    <text evidence="1">The sequence shown here is derived from an EMBL/GenBank/DDBJ whole genome shotgun (WGS) entry which is preliminary data.</text>
</comment>
<evidence type="ECO:0000313" key="1">
    <source>
        <dbReference type="EMBL" id="MFC0274884.1"/>
    </source>
</evidence>
<dbReference type="RefSeq" id="WP_378939569.1">
    <property type="nucleotide sequence ID" value="NZ_JBHLVO010000051.1"/>
</dbReference>
<gene>
    <name evidence="1" type="ORF">ACFFIX_26620</name>
</gene>
<keyword evidence="2" id="KW-1185">Reference proteome</keyword>
<name>A0ABV6GP57_9BACI</name>
<proteinExistence type="predicted"/>
<dbReference type="EMBL" id="JBHLVO010000051">
    <property type="protein sequence ID" value="MFC0274884.1"/>
    <property type="molecule type" value="Genomic_DNA"/>
</dbReference>
<evidence type="ECO:0000313" key="2">
    <source>
        <dbReference type="Proteomes" id="UP001589854"/>
    </source>
</evidence>
<organism evidence="1 2">
    <name type="scientific">Metabacillus herbersteinensis</name>
    <dbReference type="NCBI Taxonomy" id="283816"/>
    <lineage>
        <taxon>Bacteria</taxon>
        <taxon>Bacillati</taxon>
        <taxon>Bacillota</taxon>
        <taxon>Bacilli</taxon>
        <taxon>Bacillales</taxon>
        <taxon>Bacillaceae</taxon>
        <taxon>Metabacillus</taxon>
    </lineage>
</organism>
<dbReference type="Proteomes" id="UP001589854">
    <property type="component" value="Unassembled WGS sequence"/>
</dbReference>
<protein>
    <submittedName>
        <fullName evidence="1">Uncharacterized protein</fullName>
    </submittedName>
</protein>
<sequence>MNYQQLLIAYRNLWRSRELPIRSNEEETLKFAIVTDIKDDMTHPRLRKTPLQKFQLASKRIIESSLKPDEKVQLIQMHLTQLENIEEQ</sequence>